<dbReference type="GeneID" id="108007795"/>
<comment type="subcellular location">
    <subcellularLocation>
        <location evidence="1">Cell membrane</location>
        <topology evidence="1">Multi-pass membrane protein</topology>
    </subcellularLocation>
</comment>
<evidence type="ECO:0000256" key="5">
    <source>
        <dbReference type="ARBA" id="ARBA00023136"/>
    </source>
</evidence>
<dbReference type="PANTHER" id="PTHR42643:SF41">
    <property type="entry name" value="IONOTROPIC RECEPTOR 20A-RELATED"/>
    <property type="match status" value="1"/>
</dbReference>
<sequence>MWQQVEFVETPNWTRAEVLQRFWTHLRVETQFRTLLYYRLRSCDCWLEEVLGTTDNSTTLLWNDRTYPHYLRHRQDMDILAVACLRFAQYKEVLLSLSIMLDQILSTPVVLQFCKEEDPIEEEKSAWLLLKRSQELKMPNVLLLSWNFFTSRAFYAFDLFPELKVTKLIYQGILTLFPYKLGNLQGHPIRTLPDNSQPHTIVQKMENGSFEISGPVWQFMVEFAQYLNGSLQLPMEPVSAKTLRYVQVLDLVRNKTLDIAASLRPYIHVQRSTNHIFGYPFMVGNWCVMLPTERVITSHEAWLRLMESPWTWLFLLCLYSLHTWLIQRIRVSYPTIQLIKPLAFLAIICFLQAQLSAYFIGPQQVSHITNMDEVEQAGLKIRGMRGEFMEYPIDMKSKYASTFLLHDFFFDLIKYRDSFNTSYGYTMTSIKWNLYKEAQRNFRRPLFRYSQDICVQKLSLFSLIMQSNCLHRYQLKLFIFRLHEAGLIRLWYRRSYYFMLKTGHFRYGDITTSHHTHAIRWSEWLYVLAVFGIGLLFSTLVFVIELTVHYVNVYLQNL</sequence>
<evidence type="ECO:0000256" key="6">
    <source>
        <dbReference type="ARBA" id="ARBA00023170"/>
    </source>
</evidence>
<evidence type="ECO:0000256" key="4">
    <source>
        <dbReference type="ARBA" id="ARBA00022989"/>
    </source>
</evidence>
<organism evidence="9 10">
    <name type="scientific">Drosophila suzukii</name>
    <name type="common">Spotted-wing drosophila fruit fly</name>
    <dbReference type="NCBI Taxonomy" id="28584"/>
    <lineage>
        <taxon>Eukaryota</taxon>
        <taxon>Metazoa</taxon>
        <taxon>Ecdysozoa</taxon>
        <taxon>Arthropoda</taxon>
        <taxon>Hexapoda</taxon>
        <taxon>Insecta</taxon>
        <taxon>Pterygota</taxon>
        <taxon>Neoptera</taxon>
        <taxon>Endopterygota</taxon>
        <taxon>Diptera</taxon>
        <taxon>Brachycera</taxon>
        <taxon>Muscomorpha</taxon>
        <taxon>Ephydroidea</taxon>
        <taxon>Drosophilidae</taxon>
        <taxon>Drosophila</taxon>
        <taxon>Sophophora</taxon>
    </lineage>
</organism>
<dbReference type="InterPro" id="IPR052192">
    <property type="entry name" value="Insect_Ionotropic_Sensory_Rcpt"/>
</dbReference>
<dbReference type="AlphaFoldDB" id="A0AB40A9K7"/>
<keyword evidence="7" id="KW-0325">Glycoprotein</keyword>
<accession>A0AB40A9K7</accession>
<keyword evidence="2" id="KW-1003">Cell membrane</keyword>
<evidence type="ECO:0000313" key="9">
    <source>
        <dbReference type="Proteomes" id="UP001652628"/>
    </source>
</evidence>
<keyword evidence="3 8" id="KW-0812">Transmembrane</keyword>
<protein>
    <submittedName>
        <fullName evidence="10">Uncharacterized protein Ir94f</fullName>
    </submittedName>
</protein>
<evidence type="ECO:0000313" key="10">
    <source>
        <dbReference type="RefSeq" id="XP_036674255.3"/>
    </source>
</evidence>
<keyword evidence="6" id="KW-0675">Receptor</keyword>
<name>A0AB40A9K7_DROSZ</name>
<feature type="transmembrane region" description="Helical" evidence="8">
    <location>
        <begin position="309"/>
        <end position="326"/>
    </location>
</feature>
<dbReference type="PANTHER" id="PTHR42643">
    <property type="entry name" value="IONOTROPIC RECEPTOR 20A-RELATED"/>
    <property type="match status" value="1"/>
</dbReference>
<reference evidence="10" key="1">
    <citation type="submission" date="2025-08" db="UniProtKB">
        <authorList>
            <consortium name="RefSeq"/>
        </authorList>
    </citation>
    <scope>IDENTIFICATION</scope>
</reference>
<proteinExistence type="predicted"/>
<keyword evidence="5 8" id="KW-0472">Membrane</keyword>
<dbReference type="Proteomes" id="UP001652628">
    <property type="component" value="Chromosome 3"/>
</dbReference>
<evidence type="ECO:0000256" key="8">
    <source>
        <dbReference type="SAM" id="Phobius"/>
    </source>
</evidence>
<evidence type="ECO:0000256" key="2">
    <source>
        <dbReference type="ARBA" id="ARBA00022475"/>
    </source>
</evidence>
<evidence type="ECO:0000256" key="1">
    <source>
        <dbReference type="ARBA" id="ARBA00004651"/>
    </source>
</evidence>
<feature type="transmembrane region" description="Helical" evidence="8">
    <location>
        <begin position="524"/>
        <end position="544"/>
    </location>
</feature>
<dbReference type="RefSeq" id="XP_036674255.3">
    <property type="nucleotide sequence ID" value="XM_036818360.3"/>
</dbReference>
<evidence type="ECO:0000256" key="7">
    <source>
        <dbReference type="ARBA" id="ARBA00023180"/>
    </source>
</evidence>
<evidence type="ECO:0000256" key="3">
    <source>
        <dbReference type="ARBA" id="ARBA00022692"/>
    </source>
</evidence>
<gene>
    <name evidence="10" type="primary">Ir94f</name>
</gene>
<keyword evidence="9" id="KW-1185">Reference proteome</keyword>
<keyword evidence="4 8" id="KW-1133">Transmembrane helix</keyword>